<proteinExistence type="predicted"/>
<feature type="region of interest" description="Disordered" evidence="1">
    <location>
        <begin position="710"/>
        <end position="745"/>
    </location>
</feature>
<keyword evidence="2" id="KW-0472">Membrane</keyword>
<reference evidence="5" key="1">
    <citation type="submission" date="2024-06" db="EMBL/GenBank/DDBJ databases">
        <title>Draft Genome Sequences of Epichloe bromicola Strains Isolated from Elymus ciliaris.</title>
        <authorList>
            <consortium name="Epichloe bromicola genome sequencing consortium"/>
            <person name="Miura A."/>
            <person name="Imano S."/>
            <person name="Ashida A."/>
            <person name="Sato I."/>
            <person name="Chiba S."/>
            <person name="Tanaka A."/>
            <person name="Camagna M."/>
            <person name="Takemoto D."/>
        </authorList>
    </citation>
    <scope>NUCLEOTIDE SEQUENCE [LARGE SCALE GENOMIC DNA]</scope>
    <source>
        <strain evidence="5">DP</strain>
    </source>
</reference>
<sequence length="854" mass="87264">MYAKSLVLASALAMATSVAANQPERPRIYFPREIKREFINSTITASESSSSTGEPTTATTTTTTITTSESSSSTGEPTTTTTTTITTSESSSSTGEPTTTTTTITTSESSSSTGEPTTTRHRSSSTTKRDLLSDLVSGIFGSDPIESKTASSTITSGSGLPKITLAPTTKDTESKQPPSSRTKNLSTDSVILIGPTGIVPSSKEPPTAKDPTSEASTARPTSVDAPPAVNNTAPATTSTTGVGILDPIGTLATLLLPGSSSTTVIQTTSTTAPVPSTGASATEGPSGATASTTTTGPLSTGTPSGLPPQLELPLPIGGSTTANSTTGPSAAKTPSGLLPTLPLPLSTGGSTRTNSRVGPATTKTPSGFLPSLTSSLTLLLPTGGSSTNISPVSLLPSNSTTVVPLTKTTSGSTTATGLPTSTTRVIPITDGTTTTGFVTTPTKVTDLPVTIPTTSQTRLSSTIVRVGNSTLTDSITTTKSTSTKPTVIPTTSTLTASQSTVQTPTTKPIVTSTSTASQSTVQTPTTKPIVTSIRPTGTVPNTDNWLPTTIVIEPTKFSFTAPTTTATRTTSQALPTTIPKIIYPDDPNKAAPEGTVPIIIGFKSPLNYLFVSSNTVAAAQIFKYLPRALSDASGVDVNKLQISKLVPYNTQDTWGYVTTIAQLNYPATLVDTLQMDIWSTNSAFYHNADPIVRNLTDLIEVQIDIHGNINDGSSNSMGGSNGGGNGNNNSNDAFGSGNGGNQSSKQKATTAGIAIAALGFSAMYGAAMFIIARRYKRKRQGHRRASSISSSPASSEMRYNGNGSPALMGGALYSRDISTYGAAGARDSHGSGGHSARTANISAPVATENSLGWN</sequence>
<evidence type="ECO:0000256" key="1">
    <source>
        <dbReference type="SAM" id="MobiDB-lite"/>
    </source>
</evidence>
<keyword evidence="3" id="KW-0732">Signal</keyword>
<feature type="compositionally biased region" description="Low complexity" evidence="1">
    <location>
        <begin position="225"/>
        <end position="243"/>
    </location>
</feature>
<dbReference type="Proteomes" id="UP001562357">
    <property type="component" value="Unassembled WGS sequence"/>
</dbReference>
<dbReference type="PANTHER" id="PTHR35778:SF1">
    <property type="entry name" value="SIGNALING MUCIN HKR1-RELATED"/>
    <property type="match status" value="1"/>
</dbReference>
<feature type="compositionally biased region" description="Low complexity" evidence="1">
    <location>
        <begin position="727"/>
        <end position="745"/>
    </location>
</feature>
<keyword evidence="2" id="KW-0812">Transmembrane</keyword>
<protein>
    <recommendedName>
        <fullName evidence="6">Msb2</fullName>
    </recommendedName>
</protein>
<keyword evidence="2" id="KW-1133">Transmembrane helix</keyword>
<comment type="caution">
    <text evidence="4">The sequence shown here is derived from an EMBL/GenBank/DDBJ whole genome shotgun (WGS) entry which is preliminary data.</text>
</comment>
<feature type="region of interest" description="Disordered" evidence="1">
    <location>
        <begin position="505"/>
        <end position="540"/>
    </location>
</feature>
<accession>A0ABQ0CQE6</accession>
<feature type="compositionally biased region" description="Polar residues" evidence="1">
    <location>
        <begin position="148"/>
        <end position="158"/>
    </location>
</feature>
<feature type="compositionally biased region" description="Low complexity" evidence="1">
    <location>
        <begin position="333"/>
        <end position="351"/>
    </location>
</feature>
<name>A0ABQ0CQE6_9HYPO</name>
<keyword evidence="5" id="KW-1185">Reference proteome</keyword>
<dbReference type="EMBL" id="BAAFGZ010000142">
    <property type="protein sequence ID" value="GAB0135671.1"/>
    <property type="molecule type" value="Genomic_DNA"/>
</dbReference>
<feature type="region of interest" description="Disordered" evidence="1">
    <location>
        <begin position="42"/>
        <end position="243"/>
    </location>
</feature>
<feature type="transmembrane region" description="Helical" evidence="2">
    <location>
        <begin position="751"/>
        <end position="772"/>
    </location>
</feature>
<evidence type="ECO:0000313" key="5">
    <source>
        <dbReference type="Proteomes" id="UP001562357"/>
    </source>
</evidence>
<dbReference type="PANTHER" id="PTHR35778">
    <property type="entry name" value="SIGNALING MUCIN HKR1-RELATED"/>
    <property type="match status" value="1"/>
</dbReference>
<evidence type="ECO:0008006" key="6">
    <source>
        <dbReference type="Google" id="ProtNLM"/>
    </source>
</evidence>
<feature type="compositionally biased region" description="Low complexity" evidence="1">
    <location>
        <begin position="510"/>
        <end position="526"/>
    </location>
</feature>
<evidence type="ECO:0000256" key="2">
    <source>
        <dbReference type="SAM" id="Phobius"/>
    </source>
</evidence>
<feature type="signal peptide" evidence="3">
    <location>
        <begin position="1"/>
        <end position="20"/>
    </location>
</feature>
<feature type="compositionally biased region" description="Low complexity" evidence="1">
    <location>
        <begin position="42"/>
        <end position="117"/>
    </location>
</feature>
<feature type="region of interest" description="Disordered" evidence="1">
    <location>
        <begin position="266"/>
        <end position="366"/>
    </location>
</feature>
<evidence type="ECO:0000313" key="4">
    <source>
        <dbReference type="EMBL" id="GAB0135671.1"/>
    </source>
</evidence>
<gene>
    <name evidence="4" type="primary">g4000</name>
    <name evidence="4" type="ORF">EsDP_00004000</name>
</gene>
<feature type="compositionally biased region" description="Polar residues" evidence="1">
    <location>
        <begin position="318"/>
        <end position="328"/>
    </location>
</feature>
<feature type="chain" id="PRO_5046571686" description="Msb2" evidence="3">
    <location>
        <begin position="21"/>
        <end position="854"/>
    </location>
</feature>
<evidence type="ECO:0000256" key="3">
    <source>
        <dbReference type="SAM" id="SignalP"/>
    </source>
</evidence>
<feature type="compositionally biased region" description="Low complexity" evidence="1">
    <location>
        <begin position="266"/>
        <end position="308"/>
    </location>
</feature>
<organism evidence="4 5">
    <name type="scientific">Epichloe bromicola</name>
    <dbReference type="NCBI Taxonomy" id="79588"/>
    <lineage>
        <taxon>Eukaryota</taxon>
        <taxon>Fungi</taxon>
        <taxon>Dikarya</taxon>
        <taxon>Ascomycota</taxon>
        <taxon>Pezizomycotina</taxon>
        <taxon>Sordariomycetes</taxon>
        <taxon>Hypocreomycetidae</taxon>
        <taxon>Hypocreales</taxon>
        <taxon>Clavicipitaceae</taxon>
        <taxon>Epichloe</taxon>
    </lineage>
</organism>
<feature type="compositionally biased region" description="Polar residues" evidence="1">
    <location>
        <begin position="175"/>
        <end position="189"/>
    </location>
</feature>
<dbReference type="InterPro" id="IPR039295">
    <property type="entry name" value="MSB2"/>
</dbReference>